<gene>
    <name evidence="11" type="ORF">SPHA_74678</name>
</gene>
<evidence type="ECO:0000256" key="7">
    <source>
        <dbReference type="ARBA" id="ARBA00023170"/>
    </source>
</evidence>
<dbReference type="PANTHER" id="PTHR24228">
    <property type="entry name" value="B2 BRADYKININ RECEPTOR/ANGIOTENSIN II RECEPTOR"/>
    <property type="match status" value="1"/>
</dbReference>
<name>A0A812ELK5_ACAPH</name>
<dbReference type="OrthoDB" id="6076970at2759"/>
<comment type="subcellular location">
    <subcellularLocation>
        <location evidence="1">Cell membrane</location>
        <topology evidence="1">Multi-pass membrane protein</topology>
    </subcellularLocation>
</comment>
<evidence type="ECO:0000313" key="11">
    <source>
        <dbReference type="EMBL" id="CAE1325002.1"/>
    </source>
</evidence>
<feature type="domain" description="G-protein coupled receptors family 1 profile" evidence="10">
    <location>
        <begin position="1"/>
        <end position="347"/>
    </location>
</feature>
<dbReference type="GO" id="GO:0004930">
    <property type="term" value="F:G protein-coupled receptor activity"/>
    <property type="evidence" value="ECO:0007669"/>
    <property type="project" value="UniProtKB-KW"/>
</dbReference>
<dbReference type="Proteomes" id="UP000597762">
    <property type="component" value="Unassembled WGS sequence"/>
</dbReference>
<accession>A0A812ELK5</accession>
<keyword evidence="6 9" id="KW-0472">Membrane</keyword>
<dbReference type="SUPFAM" id="SSF81321">
    <property type="entry name" value="Family A G protein-coupled receptor-like"/>
    <property type="match status" value="1"/>
</dbReference>
<evidence type="ECO:0000313" key="12">
    <source>
        <dbReference type="Proteomes" id="UP000597762"/>
    </source>
</evidence>
<dbReference type="CDD" id="cd00637">
    <property type="entry name" value="7tm_classA_rhodopsin-like"/>
    <property type="match status" value="1"/>
</dbReference>
<proteinExistence type="predicted"/>
<evidence type="ECO:0000256" key="5">
    <source>
        <dbReference type="ARBA" id="ARBA00023040"/>
    </source>
</evidence>
<feature type="transmembrane region" description="Helical" evidence="9">
    <location>
        <begin position="323"/>
        <end position="342"/>
    </location>
</feature>
<evidence type="ECO:0000259" key="10">
    <source>
        <dbReference type="PROSITE" id="PS50262"/>
    </source>
</evidence>
<dbReference type="PRINTS" id="PR00237">
    <property type="entry name" value="GPCRRHODOPSN"/>
</dbReference>
<dbReference type="InterPro" id="IPR017452">
    <property type="entry name" value="GPCR_Rhodpsn_7TM"/>
</dbReference>
<dbReference type="GO" id="GO:0005886">
    <property type="term" value="C:plasma membrane"/>
    <property type="evidence" value="ECO:0007669"/>
    <property type="project" value="UniProtKB-SubCell"/>
</dbReference>
<protein>
    <recommendedName>
        <fullName evidence="10">G-protein coupled receptors family 1 profile domain-containing protein</fullName>
    </recommendedName>
</protein>
<feature type="transmembrane region" description="Helical" evidence="9">
    <location>
        <begin position="285"/>
        <end position="311"/>
    </location>
</feature>
<sequence>MVAIAFDRYFCICHSLKNIMNRRRAKVIIIILVFFAAGLGTITCLTHGVYRLKLSNETVLTNLSRPTRVGNDSRLSDLTSRISVDCQADNLTDTMFSAPCKEFSEYYNTAVTLKKDGLQDISDAIQRQRQYDDQILSTDDLQLYMNFSQFVERTVTSYSIEYIGKCNPSEVLLSRRFRYIYQKIYAFLFLVDFCVVFVLYVLIYRFLVTRRIKRQRSRSLRSISTAHPASTDNSTLETRFLTEMPCPSPSPVVVAAAAAVAAASSSSGSMRRAAMRHKVPPKERLLMANIRTAAMLFVVTVVFIVVFLPAWLTAMGFLPTNKIVFYSYFLYNVVNPFIYAFMNPMFKKELQKMLSLRKRVIRPRCFWDSDVQASY</sequence>
<feature type="transmembrane region" description="Helical" evidence="9">
    <location>
        <begin position="184"/>
        <end position="208"/>
    </location>
</feature>
<keyword evidence="5" id="KW-0297">G-protein coupled receptor</keyword>
<dbReference type="AlphaFoldDB" id="A0A812ELK5"/>
<evidence type="ECO:0000256" key="2">
    <source>
        <dbReference type="ARBA" id="ARBA00022475"/>
    </source>
</evidence>
<keyword evidence="8" id="KW-0807">Transducer</keyword>
<keyword evidence="3 9" id="KW-0812">Transmembrane</keyword>
<dbReference type="InterPro" id="IPR000276">
    <property type="entry name" value="GPCR_Rhodpsn"/>
</dbReference>
<dbReference type="PANTHER" id="PTHR24228:SF59">
    <property type="entry name" value="NEUROPEPTIDE RECEPTOR 15"/>
    <property type="match status" value="1"/>
</dbReference>
<evidence type="ECO:0000256" key="6">
    <source>
        <dbReference type="ARBA" id="ARBA00023136"/>
    </source>
</evidence>
<evidence type="ECO:0000256" key="1">
    <source>
        <dbReference type="ARBA" id="ARBA00004651"/>
    </source>
</evidence>
<evidence type="ECO:0000256" key="9">
    <source>
        <dbReference type="SAM" id="Phobius"/>
    </source>
</evidence>
<keyword evidence="12" id="KW-1185">Reference proteome</keyword>
<evidence type="ECO:0000256" key="4">
    <source>
        <dbReference type="ARBA" id="ARBA00022989"/>
    </source>
</evidence>
<feature type="transmembrane region" description="Helical" evidence="9">
    <location>
        <begin position="27"/>
        <end position="50"/>
    </location>
</feature>
<comment type="caution">
    <text evidence="11">The sequence shown here is derived from an EMBL/GenBank/DDBJ whole genome shotgun (WGS) entry which is preliminary data.</text>
</comment>
<organism evidence="11 12">
    <name type="scientific">Acanthosepion pharaonis</name>
    <name type="common">Pharaoh cuttlefish</name>
    <name type="synonym">Sepia pharaonis</name>
    <dbReference type="NCBI Taxonomy" id="158019"/>
    <lineage>
        <taxon>Eukaryota</taxon>
        <taxon>Metazoa</taxon>
        <taxon>Spiralia</taxon>
        <taxon>Lophotrochozoa</taxon>
        <taxon>Mollusca</taxon>
        <taxon>Cephalopoda</taxon>
        <taxon>Coleoidea</taxon>
        <taxon>Decapodiformes</taxon>
        <taxon>Sepiida</taxon>
        <taxon>Sepiina</taxon>
        <taxon>Sepiidae</taxon>
        <taxon>Acanthosepion</taxon>
    </lineage>
</organism>
<evidence type="ECO:0000256" key="8">
    <source>
        <dbReference type="ARBA" id="ARBA00023224"/>
    </source>
</evidence>
<reference evidence="11" key="1">
    <citation type="submission" date="2021-01" db="EMBL/GenBank/DDBJ databases">
        <authorList>
            <person name="Li R."/>
            <person name="Bekaert M."/>
        </authorList>
    </citation>
    <scope>NUCLEOTIDE SEQUENCE</scope>
    <source>
        <strain evidence="11">Farmed</strain>
    </source>
</reference>
<evidence type="ECO:0000256" key="3">
    <source>
        <dbReference type="ARBA" id="ARBA00022692"/>
    </source>
</evidence>
<keyword evidence="7" id="KW-0675">Receptor</keyword>
<dbReference type="EMBL" id="CAHIKZ030005436">
    <property type="protein sequence ID" value="CAE1325002.1"/>
    <property type="molecule type" value="Genomic_DNA"/>
</dbReference>
<dbReference type="Gene3D" id="1.20.1070.10">
    <property type="entry name" value="Rhodopsin 7-helix transmembrane proteins"/>
    <property type="match status" value="2"/>
</dbReference>
<dbReference type="PROSITE" id="PS50262">
    <property type="entry name" value="G_PROTEIN_RECEP_F1_2"/>
    <property type="match status" value="1"/>
</dbReference>
<keyword evidence="2" id="KW-1003">Cell membrane</keyword>
<keyword evidence="4 9" id="KW-1133">Transmembrane helix</keyword>